<protein>
    <recommendedName>
        <fullName evidence="6">TF-B3 domain-containing protein</fullName>
    </recommendedName>
</protein>
<evidence type="ECO:0000256" key="4">
    <source>
        <dbReference type="ARBA" id="ARBA00023163"/>
    </source>
</evidence>
<keyword evidence="5" id="KW-0539">Nucleus</keyword>
<keyword evidence="4" id="KW-0804">Transcription</keyword>
<organism evidence="7">
    <name type="scientific">Eucalyptus grandis</name>
    <name type="common">Flooded gum</name>
    <dbReference type="NCBI Taxonomy" id="71139"/>
    <lineage>
        <taxon>Eukaryota</taxon>
        <taxon>Viridiplantae</taxon>
        <taxon>Streptophyta</taxon>
        <taxon>Embryophyta</taxon>
        <taxon>Tracheophyta</taxon>
        <taxon>Spermatophyta</taxon>
        <taxon>Magnoliopsida</taxon>
        <taxon>eudicotyledons</taxon>
        <taxon>Gunneridae</taxon>
        <taxon>Pentapetalae</taxon>
        <taxon>rosids</taxon>
        <taxon>malvids</taxon>
        <taxon>Myrtales</taxon>
        <taxon>Myrtaceae</taxon>
        <taxon>Myrtoideae</taxon>
        <taxon>Eucalypteae</taxon>
        <taxon>Eucalyptus</taxon>
    </lineage>
</organism>
<dbReference type="OMA" id="SAHNHID"/>
<evidence type="ECO:0000256" key="1">
    <source>
        <dbReference type="ARBA" id="ARBA00004123"/>
    </source>
</evidence>
<dbReference type="Gene3D" id="2.40.330.10">
    <property type="entry name" value="DNA-binding pseudobarrel domain"/>
    <property type="match status" value="1"/>
</dbReference>
<comment type="subcellular location">
    <subcellularLocation>
        <location evidence="1">Nucleus</location>
    </subcellularLocation>
</comment>
<sequence>MQGRGEVLCWRLHGVGALRRHDPWKIKKKLTKSDLGHLSRLLLPWGCVKIHVRDWMSPEMVERIESKDGMGVVVRDADTGDEHWLVFRYWESSKSYVLNGNWNKPFVKGRELKVGDEIGMFWDTVSCKFHFSVLRKVARATSQAAA</sequence>
<keyword evidence="3" id="KW-0238">DNA-binding</keyword>
<evidence type="ECO:0000256" key="2">
    <source>
        <dbReference type="ARBA" id="ARBA00023015"/>
    </source>
</evidence>
<dbReference type="PANTHER" id="PTHR34269:SF11">
    <property type="entry name" value="B3 DOMAIN PROTEIN"/>
    <property type="match status" value="1"/>
</dbReference>
<dbReference type="EMBL" id="KK198757">
    <property type="protein sequence ID" value="KCW73455.1"/>
    <property type="molecule type" value="Genomic_DNA"/>
</dbReference>
<reference evidence="7" key="1">
    <citation type="submission" date="2013-07" db="EMBL/GenBank/DDBJ databases">
        <title>The genome of Eucalyptus grandis.</title>
        <authorList>
            <person name="Schmutz J."/>
            <person name="Hayes R."/>
            <person name="Myburg A."/>
            <person name="Tuskan G."/>
            <person name="Grattapaglia D."/>
            <person name="Rokhsar D.S."/>
        </authorList>
    </citation>
    <scope>NUCLEOTIDE SEQUENCE</scope>
    <source>
        <tissue evidence="7">Leaf extractions</tissue>
    </source>
</reference>
<dbReference type="InParanoid" id="A0A059C6C6"/>
<proteinExistence type="predicted"/>
<gene>
    <name evidence="7" type="ORF">EUGRSUZ_E01937</name>
</gene>
<keyword evidence="2" id="KW-0805">Transcription regulation</keyword>
<evidence type="ECO:0000256" key="5">
    <source>
        <dbReference type="ARBA" id="ARBA00023242"/>
    </source>
</evidence>
<evidence type="ECO:0000313" key="7">
    <source>
        <dbReference type="EMBL" id="KCW73455.1"/>
    </source>
</evidence>
<evidence type="ECO:0000256" key="3">
    <source>
        <dbReference type="ARBA" id="ARBA00023125"/>
    </source>
</evidence>
<dbReference type="SMART" id="SM01019">
    <property type="entry name" value="B3"/>
    <property type="match status" value="1"/>
</dbReference>
<dbReference type="SUPFAM" id="SSF101936">
    <property type="entry name" value="DNA-binding pseudobarrel domain"/>
    <property type="match status" value="1"/>
</dbReference>
<dbReference type="PANTHER" id="PTHR34269">
    <property type="entry name" value="TRANSCRIPTION FACTOR B3-DOMAIN FAMILY-RELATED"/>
    <property type="match status" value="1"/>
</dbReference>
<name>A0A059C6C6_EUCGR</name>
<dbReference type="Gramene" id="KCW73455">
    <property type="protein sequence ID" value="KCW73455"/>
    <property type="gene ID" value="EUGRSUZ_E01937"/>
</dbReference>
<evidence type="ECO:0000259" key="6">
    <source>
        <dbReference type="SMART" id="SM01019"/>
    </source>
</evidence>
<dbReference type="CDD" id="cd10017">
    <property type="entry name" value="B3_DNA"/>
    <property type="match status" value="1"/>
</dbReference>
<dbReference type="GO" id="GO:0005634">
    <property type="term" value="C:nucleus"/>
    <property type="evidence" value="ECO:0007669"/>
    <property type="project" value="UniProtKB-SubCell"/>
</dbReference>
<accession>A0A059C6C6</accession>
<dbReference type="InterPro" id="IPR003340">
    <property type="entry name" value="B3_DNA-bd"/>
</dbReference>
<dbReference type="GO" id="GO:0003677">
    <property type="term" value="F:DNA binding"/>
    <property type="evidence" value="ECO:0007669"/>
    <property type="project" value="UniProtKB-KW"/>
</dbReference>
<dbReference type="InterPro" id="IPR015300">
    <property type="entry name" value="DNA-bd_pseudobarrel_sf"/>
</dbReference>
<dbReference type="InterPro" id="IPR051442">
    <property type="entry name" value="B3_domain"/>
</dbReference>
<feature type="domain" description="TF-B3" evidence="6">
    <location>
        <begin position="26"/>
        <end position="137"/>
    </location>
</feature>
<dbReference type="AlphaFoldDB" id="A0A059C6C6"/>